<keyword evidence="3" id="KW-1185">Reference proteome</keyword>
<evidence type="ECO:0000313" key="2">
    <source>
        <dbReference type="EMBL" id="MCI23394.1"/>
    </source>
</evidence>
<organism evidence="2 3">
    <name type="scientific">Trifolium medium</name>
    <dbReference type="NCBI Taxonomy" id="97028"/>
    <lineage>
        <taxon>Eukaryota</taxon>
        <taxon>Viridiplantae</taxon>
        <taxon>Streptophyta</taxon>
        <taxon>Embryophyta</taxon>
        <taxon>Tracheophyta</taxon>
        <taxon>Spermatophyta</taxon>
        <taxon>Magnoliopsida</taxon>
        <taxon>eudicotyledons</taxon>
        <taxon>Gunneridae</taxon>
        <taxon>Pentapetalae</taxon>
        <taxon>rosids</taxon>
        <taxon>fabids</taxon>
        <taxon>Fabales</taxon>
        <taxon>Fabaceae</taxon>
        <taxon>Papilionoideae</taxon>
        <taxon>50 kb inversion clade</taxon>
        <taxon>NPAAA clade</taxon>
        <taxon>Hologalegina</taxon>
        <taxon>IRL clade</taxon>
        <taxon>Trifolieae</taxon>
        <taxon>Trifolium</taxon>
    </lineage>
</organism>
<proteinExistence type="inferred from homology"/>
<dbReference type="GO" id="GO:0015297">
    <property type="term" value="F:antiporter activity"/>
    <property type="evidence" value="ECO:0007669"/>
    <property type="project" value="InterPro"/>
</dbReference>
<reference evidence="2 3" key="1">
    <citation type="journal article" date="2018" name="Front. Plant Sci.">
        <title>Red Clover (Trifolium pratense) and Zigzag Clover (T. medium) - A Picture of Genomic Similarities and Differences.</title>
        <authorList>
            <person name="Dluhosova J."/>
            <person name="Istvanek J."/>
            <person name="Nedelnik J."/>
            <person name="Repkova J."/>
        </authorList>
    </citation>
    <scope>NUCLEOTIDE SEQUENCE [LARGE SCALE GENOMIC DNA]</scope>
    <source>
        <strain evidence="3">cv. 10/8</strain>
        <tissue evidence="2">Leaf</tissue>
    </source>
</reference>
<dbReference type="Pfam" id="PF01554">
    <property type="entry name" value="MatE"/>
    <property type="match status" value="1"/>
</dbReference>
<dbReference type="EMBL" id="LXQA010135816">
    <property type="protein sequence ID" value="MCI23394.1"/>
    <property type="molecule type" value="Genomic_DNA"/>
</dbReference>
<dbReference type="AlphaFoldDB" id="A0A392QHP0"/>
<comment type="similarity">
    <text evidence="1">Belongs to the multi antimicrobial extrusion (MATE) (TC 2.A.66.1) family.</text>
</comment>
<dbReference type="GO" id="GO:0042910">
    <property type="term" value="F:xenobiotic transmembrane transporter activity"/>
    <property type="evidence" value="ECO:0007669"/>
    <property type="project" value="InterPro"/>
</dbReference>
<dbReference type="GO" id="GO:0016020">
    <property type="term" value="C:membrane"/>
    <property type="evidence" value="ECO:0007669"/>
    <property type="project" value="InterPro"/>
</dbReference>
<dbReference type="InterPro" id="IPR002528">
    <property type="entry name" value="MATE_fam"/>
</dbReference>
<name>A0A392QHP0_9FABA</name>
<protein>
    <submittedName>
        <fullName evidence="2">MATE efflux family protein 9-like</fullName>
    </submittedName>
</protein>
<comment type="caution">
    <text evidence="2">The sequence shown here is derived from an EMBL/GenBank/DDBJ whole genome shotgun (WGS) entry which is preliminary data.</text>
</comment>
<accession>A0A392QHP0</accession>
<dbReference type="Proteomes" id="UP000265520">
    <property type="component" value="Unassembled WGS sequence"/>
</dbReference>
<gene>
    <name evidence="2" type="ORF">A2U01_0044573</name>
</gene>
<feature type="non-terminal residue" evidence="2">
    <location>
        <position position="53"/>
    </location>
</feature>
<evidence type="ECO:0000313" key="3">
    <source>
        <dbReference type="Proteomes" id="UP000265520"/>
    </source>
</evidence>
<sequence>MNLNTTTLHYFIPYAIGASASTRVSNELGAGNPKTAKGAVRVVVIIGIAEAII</sequence>
<evidence type="ECO:0000256" key="1">
    <source>
        <dbReference type="ARBA" id="ARBA00010199"/>
    </source>
</evidence>